<comment type="similarity">
    <text evidence="2 6">Belongs to the transposase mutator family.</text>
</comment>
<keyword evidence="5 6" id="KW-0233">DNA recombination</keyword>
<evidence type="ECO:0000313" key="7">
    <source>
        <dbReference type="EMBL" id="KTD01567.1"/>
    </source>
</evidence>
<evidence type="ECO:0000256" key="1">
    <source>
        <dbReference type="ARBA" id="ARBA00002190"/>
    </source>
</evidence>
<organism evidence="7 8">
    <name type="scientific">Legionella geestiana</name>
    <dbReference type="NCBI Taxonomy" id="45065"/>
    <lineage>
        <taxon>Bacteria</taxon>
        <taxon>Pseudomonadati</taxon>
        <taxon>Pseudomonadota</taxon>
        <taxon>Gammaproteobacteria</taxon>
        <taxon>Legionellales</taxon>
        <taxon>Legionellaceae</taxon>
        <taxon>Legionella</taxon>
    </lineage>
</organism>
<keyword evidence="4 6" id="KW-0238">DNA-binding</keyword>
<evidence type="ECO:0000256" key="4">
    <source>
        <dbReference type="ARBA" id="ARBA00023125"/>
    </source>
</evidence>
<dbReference type="STRING" id="45065.Lgee_0836"/>
<reference evidence="7 8" key="1">
    <citation type="submission" date="2015-11" db="EMBL/GenBank/DDBJ databases">
        <title>Genomic analysis of 38 Legionella species identifies large and diverse effector repertoires.</title>
        <authorList>
            <person name="Burstein D."/>
            <person name="Amaro F."/>
            <person name="Zusman T."/>
            <person name="Lifshitz Z."/>
            <person name="Cohen O."/>
            <person name="Gilbert J.A."/>
            <person name="Pupko T."/>
            <person name="Shuman H.A."/>
            <person name="Segal G."/>
        </authorList>
    </citation>
    <scope>NUCLEOTIDE SEQUENCE [LARGE SCALE GENOMIC DNA]</scope>
    <source>
        <strain evidence="7 8">ATCC 49504</strain>
    </source>
</reference>
<evidence type="ECO:0000256" key="3">
    <source>
        <dbReference type="ARBA" id="ARBA00022578"/>
    </source>
</evidence>
<dbReference type="PATRIC" id="fig|45065.4.peg.896"/>
<dbReference type="AlphaFoldDB" id="A0A0W0U1D3"/>
<evidence type="ECO:0000256" key="6">
    <source>
        <dbReference type="RuleBase" id="RU365089"/>
    </source>
</evidence>
<dbReference type="EMBL" id="LNYC01000027">
    <property type="protein sequence ID" value="KTD01567.1"/>
    <property type="molecule type" value="Genomic_DNA"/>
</dbReference>
<proteinExistence type="inferred from homology"/>
<gene>
    <name evidence="7" type="ORF">Lgee_0836</name>
</gene>
<dbReference type="NCBIfam" id="NF033543">
    <property type="entry name" value="transpos_IS256"/>
    <property type="match status" value="1"/>
</dbReference>
<dbReference type="InterPro" id="IPR001207">
    <property type="entry name" value="Transposase_mutator"/>
</dbReference>
<dbReference type="GO" id="GO:0004803">
    <property type="term" value="F:transposase activity"/>
    <property type="evidence" value="ECO:0007669"/>
    <property type="project" value="UniProtKB-UniRule"/>
</dbReference>
<evidence type="ECO:0000256" key="2">
    <source>
        <dbReference type="ARBA" id="ARBA00010961"/>
    </source>
</evidence>
<dbReference type="PANTHER" id="PTHR33217:SF7">
    <property type="entry name" value="TRANSPOSASE FOR INSERTION SEQUENCE ELEMENT IS1081"/>
    <property type="match status" value="1"/>
</dbReference>
<keyword evidence="8" id="KW-1185">Reference proteome</keyword>
<name>A0A0W0U1D3_9GAMM</name>
<dbReference type="Proteomes" id="UP000054785">
    <property type="component" value="Unassembled WGS sequence"/>
</dbReference>
<comment type="caution">
    <text evidence="7">The sequence shown here is derived from an EMBL/GenBank/DDBJ whole genome shotgun (WGS) entry which is preliminary data.</text>
</comment>
<dbReference type="PANTHER" id="PTHR33217">
    <property type="entry name" value="TRANSPOSASE FOR INSERTION SEQUENCE ELEMENT IS1081"/>
    <property type="match status" value="1"/>
</dbReference>
<dbReference type="GO" id="GO:0006313">
    <property type="term" value="P:DNA transposition"/>
    <property type="evidence" value="ECO:0007669"/>
    <property type="project" value="UniProtKB-UniRule"/>
</dbReference>
<accession>A0A0W0U1D3</accession>
<sequence length="407" mass="46849">MTDYNITVGEELIPELLTSQGGLAKLVESVLNQILEAQATETLVAGRYERNEERAGYRNGYRARQLYTRVGPVTLQVPQTRDGSFSTDIFKRYQRSEQAFVLALLEMVVNGVSTRKVTHITEELCGVSVSKSTVSQLCVSLDARIRAFNERRLDGVNYRFVIVDAMFIKSRDGDRVVSRAALSISGIREDGYREVLGLKIGDTESFATWDETLRWLKERGLKGVIYVISNQHAGLVEAIRKHFQGATWQRCQVHLMRNLLGHCSLRYRKEVAEQVKLILQAPDMQEARRRLIEFVEAFGSKVPKAVACLEEAFEDAMAIMAIPAKYRKRFRTTNMQERLNEELRRRERVIRIFPNDASVHRLLGALLAEINEQWQARRYLDMDEFNEWWEGQQQNTSNVLELNKKVN</sequence>
<dbReference type="Pfam" id="PF00872">
    <property type="entry name" value="Transposase_mut"/>
    <property type="match status" value="1"/>
</dbReference>
<comment type="function">
    <text evidence="1 6">Required for the transposition of the insertion element.</text>
</comment>
<dbReference type="RefSeq" id="WP_058387088.1">
    <property type="nucleotide sequence ID" value="NZ_LNYC01000027.1"/>
</dbReference>
<evidence type="ECO:0000256" key="5">
    <source>
        <dbReference type="ARBA" id="ARBA00023172"/>
    </source>
</evidence>
<keyword evidence="3 6" id="KW-0815">Transposition</keyword>
<evidence type="ECO:0000313" key="8">
    <source>
        <dbReference type="Proteomes" id="UP000054785"/>
    </source>
</evidence>
<protein>
    <recommendedName>
        <fullName evidence="6">Mutator family transposase</fullName>
    </recommendedName>
</protein>
<dbReference type="GO" id="GO:0003677">
    <property type="term" value="F:DNA binding"/>
    <property type="evidence" value="ECO:0007669"/>
    <property type="project" value="UniProtKB-UniRule"/>
</dbReference>
<keyword evidence="6" id="KW-0814">Transposable element</keyword>